<reference evidence="2 3" key="1">
    <citation type="submission" date="2020-02" db="EMBL/GenBank/DDBJ databases">
        <title>Whole-genome analyses of novel actinobacteria.</title>
        <authorList>
            <person name="Sahin N."/>
        </authorList>
    </citation>
    <scope>NUCLEOTIDE SEQUENCE [LARGE SCALE GENOMIC DNA]</scope>
    <source>
        <strain evidence="2 3">A7024</strain>
    </source>
</reference>
<protein>
    <recommendedName>
        <fullName evidence="1">ABM domain-containing protein</fullName>
    </recommendedName>
</protein>
<evidence type="ECO:0000313" key="3">
    <source>
        <dbReference type="Proteomes" id="UP000481583"/>
    </source>
</evidence>
<dbReference type="RefSeq" id="WP_165239143.1">
    <property type="nucleotide sequence ID" value="NZ_JAAKZV010000083.1"/>
</dbReference>
<proteinExistence type="predicted"/>
<dbReference type="Gene3D" id="3.30.70.100">
    <property type="match status" value="1"/>
</dbReference>
<dbReference type="SUPFAM" id="SSF54909">
    <property type="entry name" value="Dimeric alpha+beta barrel"/>
    <property type="match status" value="1"/>
</dbReference>
<gene>
    <name evidence="2" type="ORF">G5C51_19595</name>
</gene>
<sequence>MSYIRITRFSVDPSKADLAIERRATLIKTVRAGHPGLIDARLVRVDERSYLDIWRWESQAALDAASATVPGSPEAGAAFSVVENPTLEAQGELVDES</sequence>
<evidence type="ECO:0000313" key="2">
    <source>
        <dbReference type="EMBL" id="NGN66090.1"/>
    </source>
</evidence>
<name>A0A6G4U2W4_9ACTN</name>
<evidence type="ECO:0000259" key="1">
    <source>
        <dbReference type="Pfam" id="PF03992"/>
    </source>
</evidence>
<dbReference type="InterPro" id="IPR007138">
    <property type="entry name" value="ABM_dom"/>
</dbReference>
<keyword evidence="3" id="KW-1185">Reference proteome</keyword>
<dbReference type="Proteomes" id="UP000481583">
    <property type="component" value="Unassembled WGS sequence"/>
</dbReference>
<accession>A0A6G4U2W4</accession>
<dbReference type="EMBL" id="JAAKZV010000083">
    <property type="protein sequence ID" value="NGN66090.1"/>
    <property type="molecule type" value="Genomic_DNA"/>
</dbReference>
<comment type="caution">
    <text evidence="2">The sequence shown here is derived from an EMBL/GenBank/DDBJ whole genome shotgun (WGS) entry which is preliminary data.</text>
</comment>
<organism evidence="2 3">
    <name type="scientific">Streptomyces coryli</name>
    <dbReference type="NCBI Taxonomy" id="1128680"/>
    <lineage>
        <taxon>Bacteria</taxon>
        <taxon>Bacillati</taxon>
        <taxon>Actinomycetota</taxon>
        <taxon>Actinomycetes</taxon>
        <taxon>Kitasatosporales</taxon>
        <taxon>Streptomycetaceae</taxon>
        <taxon>Streptomyces</taxon>
    </lineage>
</organism>
<dbReference type="InterPro" id="IPR011008">
    <property type="entry name" value="Dimeric_a/b-barrel"/>
</dbReference>
<dbReference type="Pfam" id="PF03992">
    <property type="entry name" value="ABM"/>
    <property type="match status" value="1"/>
</dbReference>
<feature type="domain" description="ABM" evidence="1">
    <location>
        <begin position="3"/>
        <end position="67"/>
    </location>
</feature>
<dbReference type="AlphaFoldDB" id="A0A6G4U2W4"/>